<keyword evidence="2" id="KW-1185">Reference proteome</keyword>
<gene>
    <name evidence="1" type="ORF">M9H77_35487</name>
</gene>
<evidence type="ECO:0000313" key="1">
    <source>
        <dbReference type="EMBL" id="KAI5649482.1"/>
    </source>
</evidence>
<dbReference type="Proteomes" id="UP001060085">
    <property type="component" value="Linkage Group LG08"/>
</dbReference>
<name>A0ACB9ZRB0_CATRO</name>
<proteinExistence type="predicted"/>
<sequence length="206" mass="21851">MSAGLQQVQKQPATAGIVPGTIGKQKGSSQQAVIQADVEEFLGNGVGNSGQKQGDSEKHTQQQQDLQPAETRTIHGAKGQISGQQVELISGLNQPAFSALIQGQNIHVVGVNQLKNDADVADSFGPHLYAMDSLVTVTKQQQLMGADGVKLKRITPVKLGDTVHKKPFTKDVEQSSGRIQGKSKTVFDDLAQGRDGQQKSASFPAD</sequence>
<reference evidence="2" key="1">
    <citation type="journal article" date="2023" name="Nat. Plants">
        <title>Single-cell RNA sequencing provides a high-resolution roadmap for understanding the multicellular compartmentation of specialized metabolism.</title>
        <authorList>
            <person name="Sun S."/>
            <person name="Shen X."/>
            <person name="Li Y."/>
            <person name="Li Y."/>
            <person name="Wang S."/>
            <person name="Li R."/>
            <person name="Zhang H."/>
            <person name="Shen G."/>
            <person name="Guo B."/>
            <person name="Wei J."/>
            <person name="Xu J."/>
            <person name="St-Pierre B."/>
            <person name="Chen S."/>
            <person name="Sun C."/>
        </authorList>
    </citation>
    <scope>NUCLEOTIDE SEQUENCE [LARGE SCALE GENOMIC DNA]</scope>
</reference>
<protein>
    <submittedName>
        <fullName evidence="1">Uncharacterized protein</fullName>
    </submittedName>
</protein>
<accession>A0ACB9ZRB0</accession>
<evidence type="ECO:0000313" key="2">
    <source>
        <dbReference type="Proteomes" id="UP001060085"/>
    </source>
</evidence>
<dbReference type="EMBL" id="CM044708">
    <property type="protein sequence ID" value="KAI5649482.1"/>
    <property type="molecule type" value="Genomic_DNA"/>
</dbReference>
<organism evidence="1 2">
    <name type="scientific">Catharanthus roseus</name>
    <name type="common">Madagascar periwinkle</name>
    <name type="synonym">Vinca rosea</name>
    <dbReference type="NCBI Taxonomy" id="4058"/>
    <lineage>
        <taxon>Eukaryota</taxon>
        <taxon>Viridiplantae</taxon>
        <taxon>Streptophyta</taxon>
        <taxon>Embryophyta</taxon>
        <taxon>Tracheophyta</taxon>
        <taxon>Spermatophyta</taxon>
        <taxon>Magnoliopsida</taxon>
        <taxon>eudicotyledons</taxon>
        <taxon>Gunneridae</taxon>
        <taxon>Pentapetalae</taxon>
        <taxon>asterids</taxon>
        <taxon>lamiids</taxon>
        <taxon>Gentianales</taxon>
        <taxon>Apocynaceae</taxon>
        <taxon>Rauvolfioideae</taxon>
        <taxon>Vinceae</taxon>
        <taxon>Catharanthinae</taxon>
        <taxon>Catharanthus</taxon>
    </lineage>
</organism>
<comment type="caution">
    <text evidence="1">The sequence shown here is derived from an EMBL/GenBank/DDBJ whole genome shotgun (WGS) entry which is preliminary data.</text>
</comment>